<evidence type="ECO:0000313" key="5">
    <source>
        <dbReference type="Proteomes" id="UP000236416"/>
    </source>
</evidence>
<evidence type="ECO:0000256" key="3">
    <source>
        <dbReference type="ARBA" id="ARBA00022795"/>
    </source>
</evidence>
<dbReference type="EMBL" id="PPTF01000015">
    <property type="protein sequence ID" value="POA99927.1"/>
    <property type="molecule type" value="Genomic_DNA"/>
</dbReference>
<accession>A0A2K4MSB9</accession>
<evidence type="ECO:0008006" key="6">
    <source>
        <dbReference type="Google" id="ProtNLM"/>
    </source>
</evidence>
<keyword evidence="5" id="KW-1185">Reference proteome</keyword>
<organism evidence="4 5">
    <name type="scientific">Chromobacterium sinusclupearum</name>
    <dbReference type="NCBI Taxonomy" id="2077146"/>
    <lineage>
        <taxon>Bacteria</taxon>
        <taxon>Pseudomonadati</taxon>
        <taxon>Pseudomonadota</taxon>
        <taxon>Betaproteobacteria</taxon>
        <taxon>Neisseriales</taxon>
        <taxon>Chromobacteriaceae</taxon>
        <taxon>Chromobacterium</taxon>
    </lineage>
</organism>
<dbReference type="InterPro" id="IPR007809">
    <property type="entry name" value="FlgN-like"/>
</dbReference>
<dbReference type="InterPro" id="IPR036679">
    <property type="entry name" value="FlgN-like_sf"/>
</dbReference>
<dbReference type="SUPFAM" id="SSF140566">
    <property type="entry name" value="FlgN-like"/>
    <property type="match status" value="1"/>
</dbReference>
<keyword evidence="3" id="KW-1005">Bacterial flagellum biogenesis</keyword>
<evidence type="ECO:0000313" key="4">
    <source>
        <dbReference type="EMBL" id="POA99927.1"/>
    </source>
</evidence>
<comment type="similarity">
    <text evidence="2">Belongs to the FlgN family.</text>
</comment>
<dbReference type="Gene3D" id="1.20.58.300">
    <property type="entry name" value="FlgN-like"/>
    <property type="match status" value="1"/>
</dbReference>
<dbReference type="Proteomes" id="UP000236416">
    <property type="component" value="Unassembled WGS sequence"/>
</dbReference>
<evidence type="ECO:0000256" key="2">
    <source>
        <dbReference type="ARBA" id="ARBA00007703"/>
    </source>
</evidence>
<protein>
    <recommendedName>
        <fullName evidence="6">Flagellar protein FlgN</fullName>
    </recommendedName>
</protein>
<dbReference type="RefSeq" id="WP_103317752.1">
    <property type="nucleotide sequence ID" value="NZ_PPTF01000015.1"/>
</dbReference>
<comment type="caution">
    <text evidence="4">The sequence shown here is derived from an EMBL/GenBank/DDBJ whole genome shotgun (WGS) entry which is preliminary data.</text>
</comment>
<comment type="function">
    <text evidence="1">Required for the efficient initiation of filament assembly.</text>
</comment>
<gene>
    <name evidence="4" type="ORF">C2134_04110</name>
</gene>
<sequence length="141" mass="15871">MDRKQVYRELFTTIAADLADYPLLLESLEAQFQAALAHDAAGLEACASRISELCDRLERSRHARQAWVRDLLPAGAELSMSALLDALPPNLREQGAARWRRLCELAAACRERNLRNGQLLQQRQALLRRVLEGESDVYAAQ</sequence>
<dbReference type="Pfam" id="PF05130">
    <property type="entry name" value="FlgN"/>
    <property type="match status" value="1"/>
</dbReference>
<reference evidence="4 5" key="1">
    <citation type="submission" date="2018-01" db="EMBL/GenBank/DDBJ databases">
        <title>Genomic Sequence of Chromobacterium MWU13-2610 from wild cranberry bogs within the Cape Cod National Seashore.</title>
        <authorList>
            <person name="O'Hara-Hanley K."/>
            <person name="Soby S."/>
            <person name="Harrison A."/>
        </authorList>
    </citation>
    <scope>NUCLEOTIDE SEQUENCE [LARGE SCALE GENOMIC DNA]</scope>
    <source>
        <strain evidence="4 5">MWU13-2610</strain>
    </source>
</reference>
<evidence type="ECO:0000256" key="1">
    <source>
        <dbReference type="ARBA" id="ARBA00002397"/>
    </source>
</evidence>
<dbReference type="AlphaFoldDB" id="A0A2K4MSB9"/>
<proteinExistence type="inferred from homology"/>
<name>A0A2K4MSB9_9NEIS</name>
<dbReference type="GO" id="GO:0044780">
    <property type="term" value="P:bacterial-type flagellum assembly"/>
    <property type="evidence" value="ECO:0007669"/>
    <property type="project" value="InterPro"/>
</dbReference>